<dbReference type="RefSeq" id="XP_024739705.1">
    <property type="nucleotide sequence ID" value="XM_024872097.1"/>
</dbReference>
<name>A0A2J6TIG3_9HELO</name>
<dbReference type="GeneID" id="36580178"/>
<sequence>MILLVGYPVASAYGLPDTGYIACQEMCDTVKNVVRQANVPVMADGDTGYGSPMNVERTVECYALASAAGVMIEDQTWPKSKLTKSLELGFCAVAYLRTLVAAKLKSIRETLENLKSMTVGAPPTILSYSEVCESVGFNKYWEREEKYKFQRFYERRMERTGRSSRGCIYSNRF</sequence>
<dbReference type="STRING" id="1095630.A0A2J6TIG3"/>
<keyword evidence="1" id="KW-0670">Pyruvate</keyword>
<protein>
    <submittedName>
        <fullName evidence="1">Phosphoenolpyruvate/pyruvate domain-containing protein</fullName>
    </submittedName>
</protein>
<keyword evidence="2" id="KW-1185">Reference proteome</keyword>
<dbReference type="Pfam" id="PF13714">
    <property type="entry name" value="PEP_mutase"/>
    <property type="match status" value="1"/>
</dbReference>
<dbReference type="Proteomes" id="UP000235371">
    <property type="component" value="Unassembled WGS sequence"/>
</dbReference>
<evidence type="ECO:0000313" key="2">
    <source>
        <dbReference type="Proteomes" id="UP000235371"/>
    </source>
</evidence>
<dbReference type="PANTHER" id="PTHR42905">
    <property type="entry name" value="PHOSPHOENOLPYRUVATE CARBOXYLASE"/>
    <property type="match status" value="1"/>
</dbReference>
<dbReference type="InterPro" id="IPR040442">
    <property type="entry name" value="Pyrv_kinase-like_dom_sf"/>
</dbReference>
<proteinExistence type="predicted"/>
<dbReference type="PANTHER" id="PTHR42905:SF13">
    <property type="entry name" value="CARBOXYVINYL-CARBOXYPHOSPHONATE PHOSPHORYLMUTASE-RELATED"/>
    <property type="match status" value="1"/>
</dbReference>
<dbReference type="InterPro" id="IPR015813">
    <property type="entry name" value="Pyrv/PenolPyrv_kinase-like_dom"/>
</dbReference>
<dbReference type="InParanoid" id="A0A2J6TIG3"/>
<gene>
    <name evidence="1" type="ORF">K444DRAFT_350298</name>
</gene>
<evidence type="ECO:0000313" key="1">
    <source>
        <dbReference type="EMBL" id="PMD62801.1"/>
    </source>
</evidence>
<dbReference type="EMBL" id="KZ613783">
    <property type="protein sequence ID" value="PMD62801.1"/>
    <property type="molecule type" value="Genomic_DNA"/>
</dbReference>
<dbReference type="SUPFAM" id="SSF51621">
    <property type="entry name" value="Phosphoenolpyruvate/pyruvate domain"/>
    <property type="match status" value="1"/>
</dbReference>
<dbReference type="AlphaFoldDB" id="A0A2J6TIG3"/>
<reference evidence="1 2" key="1">
    <citation type="submission" date="2016-04" db="EMBL/GenBank/DDBJ databases">
        <title>A degradative enzymes factory behind the ericoid mycorrhizal symbiosis.</title>
        <authorList>
            <consortium name="DOE Joint Genome Institute"/>
            <person name="Martino E."/>
            <person name="Morin E."/>
            <person name="Grelet G."/>
            <person name="Kuo A."/>
            <person name="Kohler A."/>
            <person name="Daghino S."/>
            <person name="Barry K."/>
            <person name="Choi C."/>
            <person name="Cichocki N."/>
            <person name="Clum A."/>
            <person name="Copeland A."/>
            <person name="Hainaut M."/>
            <person name="Haridas S."/>
            <person name="Labutti K."/>
            <person name="Lindquist E."/>
            <person name="Lipzen A."/>
            <person name="Khouja H.-R."/>
            <person name="Murat C."/>
            <person name="Ohm R."/>
            <person name="Olson A."/>
            <person name="Spatafora J."/>
            <person name="Veneault-Fourrey C."/>
            <person name="Henrissat B."/>
            <person name="Grigoriev I."/>
            <person name="Martin F."/>
            <person name="Perotto S."/>
        </authorList>
    </citation>
    <scope>NUCLEOTIDE SEQUENCE [LARGE SCALE GENOMIC DNA]</scope>
    <source>
        <strain evidence="1 2">E</strain>
    </source>
</reference>
<organism evidence="1 2">
    <name type="scientific">Hyaloscypha bicolor E</name>
    <dbReference type="NCBI Taxonomy" id="1095630"/>
    <lineage>
        <taxon>Eukaryota</taxon>
        <taxon>Fungi</taxon>
        <taxon>Dikarya</taxon>
        <taxon>Ascomycota</taxon>
        <taxon>Pezizomycotina</taxon>
        <taxon>Leotiomycetes</taxon>
        <taxon>Helotiales</taxon>
        <taxon>Hyaloscyphaceae</taxon>
        <taxon>Hyaloscypha</taxon>
        <taxon>Hyaloscypha bicolor</taxon>
    </lineage>
</organism>
<dbReference type="Gene3D" id="3.20.20.60">
    <property type="entry name" value="Phosphoenolpyruvate-binding domains"/>
    <property type="match status" value="1"/>
</dbReference>
<dbReference type="GO" id="GO:0003824">
    <property type="term" value="F:catalytic activity"/>
    <property type="evidence" value="ECO:0007669"/>
    <property type="project" value="InterPro"/>
</dbReference>
<accession>A0A2J6TIG3</accession>
<dbReference type="OrthoDB" id="1923844at2759"/>